<feature type="domain" description="RecQ-mediated genome instability protein 1 C-terminal OB-fold" evidence="4">
    <location>
        <begin position="455"/>
        <end position="551"/>
    </location>
</feature>
<evidence type="ECO:0000259" key="5">
    <source>
        <dbReference type="Pfam" id="PF21000"/>
    </source>
</evidence>
<dbReference type="Pfam" id="PF16099">
    <property type="entry name" value="RMI1_C"/>
    <property type="match status" value="1"/>
</dbReference>
<dbReference type="InterPro" id="IPR013894">
    <property type="entry name" value="RMI1_OB"/>
</dbReference>
<feature type="domain" description="RecQ mediated genome instability protein 1 OB-fold" evidence="3">
    <location>
        <begin position="76"/>
        <end position="206"/>
    </location>
</feature>
<gene>
    <name evidence="6" type="ORF">CINCED_3A012740</name>
</gene>
<comment type="similarity">
    <text evidence="1">Belongs to the RMI1 family.</text>
</comment>
<dbReference type="GO" id="GO:0000712">
    <property type="term" value="P:resolution of meiotic recombination intermediates"/>
    <property type="evidence" value="ECO:0007669"/>
    <property type="project" value="TreeGrafter"/>
</dbReference>
<dbReference type="GO" id="GO:0031422">
    <property type="term" value="C:RecQ family helicase-topoisomerase III complex"/>
    <property type="evidence" value="ECO:0007669"/>
    <property type="project" value="TreeGrafter"/>
</dbReference>
<keyword evidence="7" id="KW-1185">Reference proteome</keyword>
<dbReference type="Pfam" id="PF08585">
    <property type="entry name" value="RMI1_N_C"/>
    <property type="match status" value="1"/>
</dbReference>
<dbReference type="FunFam" id="2.40.50.770:FF:000002">
    <property type="entry name" value="recQ-mediated genome instability protein 1"/>
    <property type="match status" value="1"/>
</dbReference>
<evidence type="ECO:0000259" key="3">
    <source>
        <dbReference type="Pfam" id="PF08585"/>
    </source>
</evidence>
<dbReference type="InterPro" id="IPR032199">
    <property type="entry name" value="RMI1_C"/>
</dbReference>
<dbReference type="SMART" id="SM01161">
    <property type="entry name" value="DUF1767"/>
    <property type="match status" value="1"/>
</dbReference>
<evidence type="ECO:0000259" key="4">
    <source>
        <dbReference type="Pfam" id="PF16099"/>
    </source>
</evidence>
<evidence type="ECO:0000256" key="1">
    <source>
        <dbReference type="ARBA" id="ARBA00006395"/>
    </source>
</evidence>
<protein>
    <recommendedName>
        <fullName evidence="2">RecQ-mediated genome instability protein 1</fullName>
    </recommendedName>
</protein>
<dbReference type="EMBL" id="CABPRJ010001899">
    <property type="protein sequence ID" value="VVC40029.1"/>
    <property type="molecule type" value="Genomic_DNA"/>
</dbReference>
<dbReference type="Gene3D" id="2.40.50.770">
    <property type="entry name" value="RecQ-mediated genome instability protein Rmi1, C-terminal domain"/>
    <property type="match status" value="1"/>
</dbReference>
<dbReference type="InterPro" id="IPR042470">
    <property type="entry name" value="RMI1_N_C_sf"/>
</dbReference>
<feature type="domain" description="RMI1 N-terminal" evidence="5">
    <location>
        <begin position="27"/>
        <end position="71"/>
    </location>
</feature>
<reference evidence="6 7" key="1">
    <citation type="submission" date="2019-08" db="EMBL/GenBank/DDBJ databases">
        <authorList>
            <person name="Alioto T."/>
            <person name="Alioto T."/>
            <person name="Gomez Garrido J."/>
        </authorList>
    </citation>
    <scope>NUCLEOTIDE SEQUENCE [LARGE SCALE GENOMIC DNA]</scope>
</reference>
<evidence type="ECO:0000313" key="6">
    <source>
        <dbReference type="EMBL" id="VVC40029.1"/>
    </source>
</evidence>
<accession>A0A5E4N5R0</accession>
<dbReference type="PANTHER" id="PTHR14790:SF15">
    <property type="entry name" value="RECQ-MEDIATED GENOME INSTABILITY PROTEIN 1"/>
    <property type="match status" value="1"/>
</dbReference>
<dbReference type="PANTHER" id="PTHR14790">
    <property type="entry name" value="RECQ-MEDIATED GENOME INSTABILITY PROTEIN 1 RMI1"/>
    <property type="match status" value="1"/>
</dbReference>
<proteinExistence type="inferred from homology"/>
<dbReference type="InterPro" id="IPR049363">
    <property type="entry name" value="RMI1_N"/>
</dbReference>
<dbReference type="Pfam" id="PF21000">
    <property type="entry name" value="RMI1_N_N"/>
    <property type="match status" value="1"/>
</dbReference>
<sequence>MIIDYLRKIYNMEMHNRVARHLENLHISISSENEWFKQCVNFFISNNPNCNVNDLSSMVAEQLSLSDFQEIALSSLPVNLKDNEKKILNGKYCLQVNTILDVGQSCYSQYNVLVKRDTTNTEISDTKPAPWEPKPNRMLKMMCTDGQQDVMAMEYEPLPNLKEPFIPGFKIAVVGPIEYRKGVLLLKSNSVHFIGGEVEHLLIKNAPLNVLCRALNKPELENPYIFSNLEVESNNTEEQLFQNINSPREISNDNNRDDTTRLQNTRITHNSNPQSNNSGFVGNGVITYDDFFDGDDDELLYLTQVAEIETKFAQSNNTVESTPLQTFNAHQNIIKKEQKPTKSVSKNNKVETIKKTATTTRQTKISDILGPSTSTSSSSSLLSTVRQQNDNHVKVGNTADIQTLGKRVASSPLHTDTKRPSVEQYRPEEIWDDINMDIDVSNPLIKILKCTSVYKNSKIQVKQNEWVCAGILLDANKHLEVEFSSKVLERLIGISSTEVLQIKDNPLNCAPLKEKIEKGIKGALRKLHLFKGEITLTYSSDKNKKPIVTDMKI</sequence>
<evidence type="ECO:0000256" key="2">
    <source>
        <dbReference type="ARBA" id="ARBA00018987"/>
    </source>
</evidence>
<dbReference type="GO" id="GO:0000724">
    <property type="term" value="P:double-strand break repair via homologous recombination"/>
    <property type="evidence" value="ECO:0007669"/>
    <property type="project" value="TreeGrafter"/>
</dbReference>
<evidence type="ECO:0000313" key="7">
    <source>
        <dbReference type="Proteomes" id="UP000325440"/>
    </source>
</evidence>
<dbReference type="OrthoDB" id="341511at2759"/>
<organism evidence="6 7">
    <name type="scientific">Cinara cedri</name>
    <dbReference type="NCBI Taxonomy" id="506608"/>
    <lineage>
        <taxon>Eukaryota</taxon>
        <taxon>Metazoa</taxon>
        <taxon>Ecdysozoa</taxon>
        <taxon>Arthropoda</taxon>
        <taxon>Hexapoda</taxon>
        <taxon>Insecta</taxon>
        <taxon>Pterygota</taxon>
        <taxon>Neoptera</taxon>
        <taxon>Paraneoptera</taxon>
        <taxon>Hemiptera</taxon>
        <taxon>Sternorrhyncha</taxon>
        <taxon>Aphidomorpha</taxon>
        <taxon>Aphidoidea</taxon>
        <taxon>Aphididae</taxon>
        <taxon>Lachninae</taxon>
        <taxon>Cinara</taxon>
    </lineage>
</organism>
<dbReference type="GO" id="GO:0016604">
    <property type="term" value="C:nuclear body"/>
    <property type="evidence" value="ECO:0007669"/>
    <property type="project" value="TreeGrafter"/>
</dbReference>
<name>A0A5E4N5R0_9HEMI</name>
<dbReference type="Proteomes" id="UP000325440">
    <property type="component" value="Unassembled WGS sequence"/>
</dbReference>
<dbReference type="GO" id="GO:0000166">
    <property type="term" value="F:nucleotide binding"/>
    <property type="evidence" value="ECO:0007669"/>
    <property type="project" value="InterPro"/>
</dbReference>
<dbReference type="AlphaFoldDB" id="A0A5E4N5R0"/>